<sequence>MAGLVIVTVTATVFILEDETLDDFGSAVLVGTVDELDEGGFYGDAERRQWTPEDPCPTAIRAQIPGLSQFRTFQVVHQAMKICDNIDVLKLRASRVSCVGFPEGYRMPFSLNGSDRYLSAPRVLSLEEYEFDYSERAEIRPPVSHWSNDDGSWPASPSTIIPFRWILDMFYRARWHLDRLIYAIKRSAGIMEFSQWQEFGLAQQWYDQRYLPTGRQSMDDIQLWLEAMDFSQVHTLAIQGVSVIPRGKGFYEHFSRALTGLQSLTIRGEWKYWEAETKGISTLPTAKNFILGLQPSLESLEWKEGGTCGEDAFDAVLKYHGATLKHFEWTNSEIDFHPRPVPSLAQLRGLGEWAPWLESLAIDLHRDAGDWPQDELKTIAENLPDLKTLVLYLNARDEAPFQNHSYYTLNRTVLLELRLDAEAALGMFRTLRQYKVGDTFDTVEFREGDWAESFGGGLISLRDDWMGSVRIWFKCRMVERDGVSEAECETGPSML</sequence>
<evidence type="ECO:0000313" key="1">
    <source>
        <dbReference type="EMBL" id="KAH7233083.1"/>
    </source>
</evidence>
<dbReference type="OrthoDB" id="3945550at2759"/>
<dbReference type="AlphaFoldDB" id="A0A8K0RKS7"/>
<accession>A0A8K0RKS7</accession>
<protein>
    <submittedName>
        <fullName evidence="1">Uncharacterized protein</fullName>
    </submittedName>
</protein>
<gene>
    <name evidence="1" type="ORF">BKA59DRAFT_497036</name>
</gene>
<dbReference type="EMBL" id="JAGPXF010000008">
    <property type="protein sequence ID" value="KAH7233083.1"/>
    <property type="molecule type" value="Genomic_DNA"/>
</dbReference>
<evidence type="ECO:0000313" key="2">
    <source>
        <dbReference type="Proteomes" id="UP000813427"/>
    </source>
</evidence>
<organism evidence="1 2">
    <name type="scientific">Fusarium tricinctum</name>
    <dbReference type="NCBI Taxonomy" id="61284"/>
    <lineage>
        <taxon>Eukaryota</taxon>
        <taxon>Fungi</taxon>
        <taxon>Dikarya</taxon>
        <taxon>Ascomycota</taxon>
        <taxon>Pezizomycotina</taxon>
        <taxon>Sordariomycetes</taxon>
        <taxon>Hypocreomycetidae</taxon>
        <taxon>Hypocreales</taxon>
        <taxon>Nectriaceae</taxon>
        <taxon>Fusarium</taxon>
        <taxon>Fusarium tricinctum species complex</taxon>
    </lineage>
</organism>
<comment type="caution">
    <text evidence="1">The sequence shown here is derived from an EMBL/GenBank/DDBJ whole genome shotgun (WGS) entry which is preliminary data.</text>
</comment>
<keyword evidence="2" id="KW-1185">Reference proteome</keyword>
<dbReference type="Proteomes" id="UP000813427">
    <property type="component" value="Unassembled WGS sequence"/>
</dbReference>
<reference evidence="1" key="1">
    <citation type="journal article" date="2021" name="Nat. Commun.">
        <title>Genetic determinants of endophytism in the Arabidopsis root mycobiome.</title>
        <authorList>
            <person name="Mesny F."/>
            <person name="Miyauchi S."/>
            <person name="Thiergart T."/>
            <person name="Pickel B."/>
            <person name="Atanasova L."/>
            <person name="Karlsson M."/>
            <person name="Huettel B."/>
            <person name="Barry K.W."/>
            <person name="Haridas S."/>
            <person name="Chen C."/>
            <person name="Bauer D."/>
            <person name="Andreopoulos W."/>
            <person name="Pangilinan J."/>
            <person name="LaButti K."/>
            <person name="Riley R."/>
            <person name="Lipzen A."/>
            <person name="Clum A."/>
            <person name="Drula E."/>
            <person name="Henrissat B."/>
            <person name="Kohler A."/>
            <person name="Grigoriev I.V."/>
            <person name="Martin F.M."/>
            <person name="Hacquard S."/>
        </authorList>
    </citation>
    <scope>NUCLEOTIDE SEQUENCE</scope>
    <source>
        <strain evidence="1">MPI-SDFR-AT-0068</strain>
    </source>
</reference>
<name>A0A8K0RKS7_9HYPO</name>
<proteinExistence type="predicted"/>